<dbReference type="SUPFAM" id="SSF53254">
    <property type="entry name" value="Phosphoglycerate mutase-like"/>
    <property type="match status" value="1"/>
</dbReference>
<keyword evidence="5" id="KW-0378">Hydrolase</keyword>
<dbReference type="PANTHER" id="PTHR11567:SF211">
    <property type="entry name" value="PROSTATIC ACID PHOSPHATASE"/>
    <property type="match status" value="1"/>
</dbReference>
<dbReference type="AlphaFoldDB" id="A0A1B6JV14"/>
<evidence type="ECO:0000256" key="5">
    <source>
        <dbReference type="ARBA" id="ARBA00022801"/>
    </source>
</evidence>
<keyword evidence="6" id="KW-1015">Disulfide bond</keyword>
<feature type="signal peptide" evidence="8">
    <location>
        <begin position="1"/>
        <end position="18"/>
    </location>
</feature>
<keyword evidence="7" id="KW-0325">Glycoprotein</keyword>
<evidence type="ECO:0000256" key="3">
    <source>
        <dbReference type="ARBA" id="ARBA00012646"/>
    </source>
</evidence>
<evidence type="ECO:0000256" key="8">
    <source>
        <dbReference type="SAM" id="SignalP"/>
    </source>
</evidence>
<reference evidence="9" key="1">
    <citation type="submission" date="2015-11" db="EMBL/GenBank/DDBJ databases">
        <title>De novo transcriptome assembly of four potential Pierce s Disease insect vectors from Arizona vineyards.</title>
        <authorList>
            <person name="Tassone E.E."/>
        </authorList>
    </citation>
    <scope>NUCLEOTIDE SEQUENCE</scope>
</reference>
<dbReference type="PANTHER" id="PTHR11567">
    <property type="entry name" value="ACID PHOSPHATASE-RELATED"/>
    <property type="match status" value="1"/>
</dbReference>
<evidence type="ECO:0000256" key="2">
    <source>
        <dbReference type="ARBA" id="ARBA00005375"/>
    </source>
</evidence>
<accession>A0A1B6JV14</accession>
<dbReference type="Pfam" id="PF00328">
    <property type="entry name" value="His_Phos_2"/>
    <property type="match status" value="1"/>
</dbReference>
<evidence type="ECO:0000256" key="7">
    <source>
        <dbReference type="ARBA" id="ARBA00023180"/>
    </source>
</evidence>
<sequence length="386" mass="43644">MKLVRIFILSVCVCCSHSTLEVKVGSRAVSTLKFLVVVSKHGARAPTHTYPRDPYRNITFWPEGAGQLTKVGKRQMYRVGQKLRHLYHGYLSALYENSKVMIQSTLVDRTMASAATLLAGLYPPQAHQLWNPEIPWQPVPIYPNLLDKALLTLDPTKCPRYWHEQNISQSILQDQYTANHYADIYAAITAGSGVNMSFPSQMFLLFHNLAASTENGLTLPNWAEDIFLPKMLPLVSKMVRDTTMKNVKMIKILNGLFFGKIVEMLQRRLKQQSDKQEGDLNMLLHVGHDITILCLLAAVGLHDSNIPWSSTTLLFELHTNEALQSKHEVKVLKIDGLSNSSNIPEDLEIPFCKSPCDLSTFLSHTEKYTTKDWGRECMDMNSPSDQ</sequence>
<evidence type="ECO:0000256" key="6">
    <source>
        <dbReference type="ARBA" id="ARBA00023157"/>
    </source>
</evidence>
<gene>
    <name evidence="9" type="ORF">g.10798</name>
</gene>
<proteinExistence type="inferred from homology"/>
<feature type="chain" id="PRO_5008586049" description="acid phosphatase" evidence="8">
    <location>
        <begin position="19"/>
        <end position="386"/>
    </location>
</feature>
<dbReference type="InterPro" id="IPR029033">
    <property type="entry name" value="His_PPase_superfam"/>
</dbReference>
<protein>
    <recommendedName>
        <fullName evidence="3">acid phosphatase</fullName>
        <ecNumber evidence="3">3.1.3.2</ecNumber>
    </recommendedName>
</protein>
<dbReference type="CDD" id="cd07061">
    <property type="entry name" value="HP_HAP_like"/>
    <property type="match status" value="1"/>
</dbReference>
<evidence type="ECO:0000256" key="1">
    <source>
        <dbReference type="ARBA" id="ARBA00000032"/>
    </source>
</evidence>
<dbReference type="EMBL" id="GECU01004655">
    <property type="protein sequence ID" value="JAT03052.1"/>
    <property type="molecule type" value="Transcribed_RNA"/>
</dbReference>
<dbReference type="InterPro" id="IPR050645">
    <property type="entry name" value="Histidine_acid_phosphatase"/>
</dbReference>
<evidence type="ECO:0000313" key="9">
    <source>
        <dbReference type="EMBL" id="JAT03052.1"/>
    </source>
</evidence>
<comment type="similarity">
    <text evidence="2">Belongs to the histidine acid phosphatase family.</text>
</comment>
<dbReference type="InterPro" id="IPR000560">
    <property type="entry name" value="His_Pase_clade-2"/>
</dbReference>
<keyword evidence="4 8" id="KW-0732">Signal</keyword>
<comment type="catalytic activity">
    <reaction evidence="1">
        <text>a phosphate monoester + H2O = an alcohol + phosphate</text>
        <dbReference type="Rhea" id="RHEA:15017"/>
        <dbReference type="ChEBI" id="CHEBI:15377"/>
        <dbReference type="ChEBI" id="CHEBI:30879"/>
        <dbReference type="ChEBI" id="CHEBI:43474"/>
        <dbReference type="ChEBI" id="CHEBI:67140"/>
        <dbReference type="EC" id="3.1.3.2"/>
    </reaction>
</comment>
<organism evidence="9">
    <name type="scientific">Homalodisca liturata</name>
    <dbReference type="NCBI Taxonomy" id="320908"/>
    <lineage>
        <taxon>Eukaryota</taxon>
        <taxon>Metazoa</taxon>
        <taxon>Ecdysozoa</taxon>
        <taxon>Arthropoda</taxon>
        <taxon>Hexapoda</taxon>
        <taxon>Insecta</taxon>
        <taxon>Pterygota</taxon>
        <taxon>Neoptera</taxon>
        <taxon>Paraneoptera</taxon>
        <taxon>Hemiptera</taxon>
        <taxon>Auchenorrhyncha</taxon>
        <taxon>Membracoidea</taxon>
        <taxon>Cicadellidae</taxon>
        <taxon>Cicadellinae</taxon>
        <taxon>Proconiini</taxon>
        <taxon>Homalodisca</taxon>
    </lineage>
</organism>
<dbReference type="Gene3D" id="3.40.50.1240">
    <property type="entry name" value="Phosphoglycerate mutase-like"/>
    <property type="match status" value="1"/>
</dbReference>
<dbReference type="EC" id="3.1.3.2" evidence="3"/>
<name>A0A1B6JV14_9HEMI</name>
<dbReference type="GO" id="GO:0003993">
    <property type="term" value="F:acid phosphatase activity"/>
    <property type="evidence" value="ECO:0007669"/>
    <property type="project" value="UniProtKB-EC"/>
</dbReference>
<evidence type="ECO:0000256" key="4">
    <source>
        <dbReference type="ARBA" id="ARBA00022729"/>
    </source>
</evidence>